<protein>
    <recommendedName>
        <fullName evidence="1">Putative amidase domain-containing protein</fullName>
    </recommendedName>
</protein>
<sequence length="344" mass="39380">MTSKAKPNSSFSTLVDNIVQGKTTLKINTLKETNVTKDEALKQYAKAFDIVEKYIVEKNIKINQDLDNIEYQKFIKSLGSSLDDFSEPDRQELVKLVKFVDLYENAEKNKIINNLKSKLYTKSINEDGLAELLELVPVSLSDPSTVETPSTVEASVYQEKADIKPLRYANGYSSVDAREYAYKWWDDRNPTYSEYYADYFGCSVSRACWNDCTNFVSQALYAGGMLEWDGLYLTGDDAWYFRNGHLFKPTHSWGGAHNFYNHWKYRAKLASSTNDMSMGDPVNADFNNDGDIDHTAIITEFTNGHFFLTQHTTDRKDAPLSTWYSNGYKVYAWKMSTAKRTPND</sequence>
<reference evidence="2 3" key="1">
    <citation type="journal article" date="2011" name="J. Bacteriol.">
        <title>Complete genome sequence of Paenibacillus polymyxa SC2, a strain of plant growth-promoting Rhizobacterium with broad-spectrum antimicrobial activity.</title>
        <authorList>
            <person name="Ma M."/>
            <person name="Wang C."/>
            <person name="Ding Y."/>
            <person name="Li L."/>
            <person name="Shen D."/>
            <person name="Jiang X."/>
            <person name="Guan D."/>
            <person name="Cao F."/>
            <person name="Chen H."/>
            <person name="Feng R."/>
            <person name="Wang X."/>
            <person name="Ge Y."/>
            <person name="Yao L."/>
            <person name="Bing X."/>
            <person name="Yang X."/>
            <person name="Li J."/>
            <person name="Du B."/>
        </authorList>
    </citation>
    <scope>NUCLEOTIDE SEQUENCE [LARGE SCALE GENOMIC DNA]</scope>
    <source>
        <strain evidence="2 3">SC2</strain>
    </source>
</reference>
<dbReference type="Pfam" id="PF12671">
    <property type="entry name" value="Amidase_6"/>
    <property type="match status" value="1"/>
</dbReference>
<dbReference type="eggNOG" id="ENOG5032SUU">
    <property type="taxonomic scope" value="Bacteria"/>
</dbReference>
<dbReference type="RefSeq" id="WP_014599591.1">
    <property type="nucleotide sequence ID" value="NC_014622.2"/>
</dbReference>
<evidence type="ECO:0000259" key="1">
    <source>
        <dbReference type="Pfam" id="PF12671"/>
    </source>
</evidence>
<dbReference type="PANTHER" id="PTHR40032">
    <property type="entry name" value="EXPORTED PROTEIN-RELATED"/>
    <property type="match status" value="1"/>
</dbReference>
<dbReference type="PATRIC" id="fig|886882.15.peg.1599"/>
<dbReference type="Proteomes" id="UP000006868">
    <property type="component" value="Chromosome"/>
</dbReference>
<dbReference type="KEGG" id="ppm:PPSC2_07710"/>
<evidence type="ECO:0000313" key="2">
    <source>
        <dbReference type="EMBL" id="ADO55594.2"/>
    </source>
</evidence>
<feature type="domain" description="Putative amidase" evidence="1">
    <location>
        <begin position="172"/>
        <end position="332"/>
    </location>
</feature>
<accession>E3EH34</accession>
<proteinExistence type="predicted"/>
<dbReference type="InterPro" id="IPR024301">
    <property type="entry name" value="Amidase_6"/>
</dbReference>
<organism evidence="2 3">
    <name type="scientific">Paenibacillus polymyxa (strain SC2)</name>
    <name type="common">Bacillus polymyxa</name>
    <dbReference type="NCBI Taxonomy" id="886882"/>
    <lineage>
        <taxon>Bacteria</taxon>
        <taxon>Bacillati</taxon>
        <taxon>Bacillota</taxon>
        <taxon>Bacilli</taxon>
        <taxon>Bacillales</taxon>
        <taxon>Paenibacillaceae</taxon>
        <taxon>Paenibacillus</taxon>
    </lineage>
</organism>
<name>E3EH34_PAEPS</name>
<evidence type="ECO:0000313" key="3">
    <source>
        <dbReference type="Proteomes" id="UP000006868"/>
    </source>
</evidence>
<dbReference type="AlphaFoldDB" id="E3EH34"/>
<gene>
    <name evidence="2" type="ORF">PPSC2_07710</name>
</gene>
<dbReference type="EMBL" id="CP002213">
    <property type="protein sequence ID" value="ADO55594.2"/>
    <property type="molecule type" value="Genomic_DNA"/>
</dbReference>
<dbReference type="HOGENOM" id="CLU_806187_0_0_9"/>
<dbReference type="PANTHER" id="PTHR40032:SF1">
    <property type="entry name" value="EXPORTED PROTEIN"/>
    <property type="match status" value="1"/>
</dbReference>